<dbReference type="Proteomes" id="UP000192520">
    <property type="component" value="Unassembled WGS sequence"/>
</dbReference>
<dbReference type="Pfam" id="PF02397">
    <property type="entry name" value="Bac_transf"/>
    <property type="match status" value="1"/>
</dbReference>
<feature type="transmembrane region" description="Helical" evidence="7">
    <location>
        <begin position="263"/>
        <end position="284"/>
    </location>
</feature>
<comment type="caution">
    <text evidence="9">The sequence shown here is derived from an EMBL/GenBank/DDBJ whole genome shotgun (WGS) entry which is preliminary data.</text>
</comment>
<evidence type="ECO:0000256" key="7">
    <source>
        <dbReference type="SAM" id="Phobius"/>
    </source>
</evidence>
<organism evidence="9 10">
    <name type="scientific">candidate division CPR3 bacterium 4484_211</name>
    <dbReference type="NCBI Taxonomy" id="1968527"/>
    <lineage>
        <taxon>Bacteria</taxon>
        <taxon>Bacteria division CPR3</taxon>
    </lineage>
</organism>
<dbReference type="AlphaFoldDB" id="A0A1W9NX50"/>
<feature type="transmembrane region" description="Helical" evidence="7">
    <location>
        <begin position="42"/>
        <end position="66"/>
    </location>
</feature>
<dbReference type="GO" id="GO:0016780">
    <property type="term" value="F:phosphotransferase activity, for other substituted phosphate groups"/>
    <property type="evidence" value="ECO:0007669"/>
    <property type="project" value="TreeGrafter"/>
</dbReference>
<gene>
    <name evidence="9" type="ORF">B5M47_03555</name>
</gene>
<comment type="similarity">
    <text evidence="2">Belongs to the bacterial sugar transferase family.</text>
</comment>
<dbReference type="InterPro" id="IPR003362">
    <property type="entry name" value="Bact_transf"/>
</dbReference>
<reference evidence="10" key="1">
    <citation type="submission" date="2017-03" db="EMBL/GenBank/DDBJ databases">
        <title>Novel pathways for hydrocarbon cycling and metabolic interdependencies in hydrothermal sediment communities.</title>
        <authorList>
            <person name="Dombrowski N."/>
            <person name="Seitz K."/>
            <person name="Teske A."/>
            <person name="Baker B."/>
        </authorList>
    </citation>
    <scope>NUCLEOTIDE SEQUENCE [LARGE SCALE GENOMIC DNA]</scope>
</reference>
<evidence type="ECO:0000256" key="4">
    <source>
        <dbReference type="ARBA" id="ARBA00022692"/>
    </source>
</evidence>
<evidence type="ECO:0000313" key="9">
    <source>
        <dbReference type="EMBL" id="OQX50664.1"/>
    </source>
</evidence>
<keyword evidence="3" id="KW-0808">Transferase</keyword>
<evidence type="ECO:0000256" key="3">
    <source>
        <dbReference type="ARBA" id="ARBA00022679"/>
    </source>
</evidence>
<sequence>MKEKKQLFIALLPPLDYLATIFAFLIAYQFRDYLNQVFILPLATFIKISLGLAILWPVIFAWLGLYSFSLRRSSLDELIKIILGCSAAVTLSSAFIYLAKIFAFSRLVLLLGWIFSVICIWIFRQLMTFAESLILRKRKIKTAILLVGEDNLVQIVKRGLSAQMRPDRYRTEKIARIEEALEKAKNHEADEIILIGRDPADKNVVKLMQTCESCGVIFKFVPNIFQPLGVTTAVYDLAGVPLIEIKTTSLDEWALILKRAVDLFVSITALILTSPLLLLTAIAIRLDSPGPIFYKDRRVGRNNRDFEVIKFRSMKMLVKNGRLVHAKEDKAVEAIKAQQKNYKLANDPRITRVGHFIRKTSIDELPQFWNVLRGEMSVVGPRAYRSEELKLQQQRYPETAPLVRRLLTVKPGITGIWQVSGRSEIEFSERVAMDAYYASHANLWVDLSLILRTIPAVIKGSGAM</sequence>
<dbReference type="EMBL" id="MZGJ01000026">
    <property type="protein sequence ID" value="OQX50664.1"/>
    <property type="molecule type" value="Genomic_DNA"/>
</dbReference>
<dbReference type="GO" id="GO:0016020">
    <property type="term" value="C:membrane"/>
    <property type="evidence" value="ECO:0007669"/>
    <property type="project" value="UniProtKB-SubCell"/>
</dbReference>
<dbReference type="InterPro" id="IPR017475">
    <property type="entry name" value="EPS_sugar_tfrase"/>
</dbReference>
<dbReference type="PANTHER" id="PTHR30576">
    <property type="entry name" value="COLANIC BIOSYNTHESIS UDP-GLUCOSE LIPID CARRIER TRANSFERASE"/>
    <property type="match status" value="1"/>
</dbReference>
<keyword evidence="4 7" id="KW-0812">Transmembrane</keyword>
<feature type="transmembrane region" description="Helical" evidence="7">
    <location>
        <begin position="104"/>
        <end position="123"/>
    </location>
</feature>
<keyword evidence="5 7" id="KW-1133">Transmembrane helix</keyword>
<comment type="subcellular location">
    <subcellularLocation>
        <location evidence="1">Membrane</location>
        <topology evidence="1">Multi-pass membrane protein</topology>
    </subcellularLocation>
</comment>
<evidence type="ECO:0000256" key="1">
    <source>
        <dbReference type="ARBA" id="ARBA00004141"/>
    </source>
</evidence>
<feature type="domain" description="Bacterial sugar transferase" evidence="8">
    <location>
        <begin position="258"/>
        <end position="459"/>
    </location>
</feature>
<dbReference type="PANTHER" id="PTHR30576:SF0">
    <property type="entry name" value="UNDECAPRENYL-PHOSPHATE N-ACETYLGALACTOSAMINYL 1-PHOSPHATE TRANSFERASE-RELATED"/>
    <property type="match status" value="1"/>
</dbReference>
<evidence type="ECO:0000256" key="5">
    <source>
        <dbReference type="ARBA" id="ARBA00022989"/>
    </source>
</evidence>
<keyword evidence="6 7" id="KW-0472">Membrane</keyword>
<proteinExistence type="inferred from homology"/>
<evidence type="ECO:0000313" key="10">
    <source>
        <dbReference type="Proteomes" id="UP000192520"/>
    </source>
</evidence>
<protein>
    <recommendedName>
        <fullName evidence="8">Bacterial sugar transferase domain-containing protein</fullName>
    </recommendedName>
</protein>
<accession>A0A1W9NX50</accession>
<dbReference type="NCBIfam" id="TIGR03025">
    <property type="entry name" value="EPS_sugtrans"/>
    <property type="match status" value="1"/>
</dbReference>
<feature type="transmembrane region" description="Helical" evidence="7">
    <location>
        <begin position="7"/>
        <end position="30"/>
    </location>
</feature>
<evidence type="ECO:0000256" key="6">
    <source>
        <dbReference type="ARBA" id="ARBA00023136"/>
    </source>
</evidence>
<name>A0A1W9NX50_UNCC3</name>
<evidence type="ECO:0000259" key="8">
    <source>
        <dbReference type="Pfam" id="PF02397"/>
    </source>
</evidence>
<feature type="transmembrane region" description="Helical" evidence="7">
    <location>
        <begin position="78"/>
        <end position="98"/>
    </location>
</feature>
<dbReference type="STRING" id="1968527.B5M47_03555"/>
<evidence type="ECO:0000256" key="2">
    <source>
        <dbReference type="ARBA" id="ARBA00006464"/>
    </source>
</evidence>